<keyword evidence="7" id="KW-0833">Ubl conjugation pathway</keyword>
<feature type="compositionally biased region" description="Low complexity" evidence="10">
    <location>
        <begin position="70"/>
        <end position="85"/>
    </location>
</feature>
<evidence type="ECO:0000256" key="7">
    <source>
        <dbReference type="ARBA" id="ARBA00022786"/>
    </source>
</evidence>
<protein>
    <recommendedName>
        <fullName evidence="3">RING-type E3 ubiquitin transferase</fullName>
        <ecNumber evidence="3">2.3.2.27</ecNumber>
    </recommendedName>
</protein>
<dbReference type="GO" id="GO:0043161">
    <property type="term" value="P:proteasome-mediated ubiquitin-dependent protein catabolic process"/>
    <property type="evidence" value="ECO:0007669"/>
    <property type="project" value="UniProtKB-ARBA"/>
</dbReference>
<comment type="caution">
    <text evidence="12">The sequence shown here is derived from an EMBL/GenBank/DDBJ whole genome shotgun (WGS) entry which is preliminary data.</text>
</comment>
<feature type="compositionally biased region" description="Polar residues" evidence="10">
    <location>
        <begin position="483"/>
        <end position="502"/>
    </location>
</feature>
<dbReference type="SMART" id="SM00184">
    <property type="entry name" value="RING"/>
    <property type="match status" value="1"/>
</dbReference>
<dbReference type="EMBL" id="PKPP01000942">
    <property type="protein sequence ID" value="PWA87155.1"/>
    <property type="molecule type" value="Genomic_DNA"/>
</dbReference>
<dbReference type="InterPro" id="IPR045191">
    <property type="entry name" value="MBR1/2-like"/>
</dbReference>
<evidence type="ECO:0000256" key="9">
    <source>
        <dbReference type="PROSITE-ProRule" id="PRU00175"/>
    </source>
</evidence>
<dbReference type="InterPro" id="IPR001841">
    <property type="entry name" value="Znf_RING"/>
</dbReference>
<feature type="region of interest" description="Disordered" evidence="10">
    <location>
        <begin position="69"/>
        <end position="108"/>
    </location>
</feature>
<reference evidence="12 13" key="1">
    <citation type="journal article" date="2018" name="Mol. Plant">
        <title>The genome of Artemisia annua provides insight into the evolution of Asteraceae family and artemisinin biosynthesis.</title>
        <authorList>
            <person name="Shen Q."/>
            <person name="Zhang L."/>
            <person name="Liao Z."/>
            <person name="Wang S."/>
            <person name="Yan T."/>
            <person name="Shi P."/>
            <person name="Liu M."/>
            <person name="Fu X."/>
            <person name="Pan Q."/>
            <person name="Wang Y."/>
            <person name="Lv Z."/>
            <person name="Lu X."/>
            <person name="Zhang F."/>
            <person name="Jiang W."/>
            <person name="Ma Y."/>
            <person name="Chen M."/>
            <person name="Hao X."/>
            <person name="Li L."/>
            <person name="Tang Y."/>
            <person name="Lv G."/>
            <person name="Zhou Y."/>
            <person name="Sun X."/>
            <person name="Brodelius P.E."/>
            <person name="Rose J.K.C."/>
            <person name="Tang K."/>
        </authorList>
    </citation>
    <scope>NUCLEOTIDE SEQUENCE [LARGE SCALE GENOMIC DNA]</scope>
    <source>
        <strain evidence="13">cv. Huhao1</strain>
        <tissue evidence="12">Leaf</tissue>
    </source>
</reference>
<name>A0A2U1PN20_ARTAN</name>
<comment type="catalytic activity">
    <reaction evidence="1">
        <text>S-ubiquitinyl-[E2 ubiquitin-conjugating enzyme]-L-cysteine + [acceptor protein]-L-lysine = [E2 ubiquitin-conjugating enzyme]-L-cysteine + N(6)-ubiquitinyl-[acceptor protein]-L-lysine.</text>
        <dbReference type="EC" id="2.3.2.27"/>
    </reaction>
</comment>
<evidence type="ECO:0000259" key="11">
    <source>
        <dbReference type="PROSITE" id="PS50089"/>
    </source>
</evidence>
<evidence type="ECO:0000256" key="10">
    <source>
        <dbReference type="SAM" id="MobiDB-lite"/>
    </source>
</evidence>
<keyword evidence="5" id="KW-0479">Metal-binding</keyword>
<dbReference type="GO" id="GO:0010228">
    <property type="term" value="P:vegetative to reproductive phase transition of meristem"/>
    <property type="evidence" value="ECO:0007669"/>
    <property type="project" value="UniProtKB-ARBA"/>
</dbReference>
<dbReference type="AlphaFoldDB" id="A0A2U1PN20"/>
<feature type="domain" description="RING-type" evidence="11">
    <location>
        <begin position="629"/>
        <end position="670"/>
    </location>
</feature>
<organism evidence="12 13">
    <name type="scientific">Artemisia annua</name>
    <name type="common">Sweet wormwood</name>
    <dbReference type="NCBI Taxonomy" id="35608"/>
    <lineage>
        <taxon>Eukaryota</taxon>
        <taxon>Viridiplantae</taxon>
        <taxon>Streptophyta</taxon>
        <taxon>Embryophyta</taxon>
        <taxon>Tracheophyta</taxon>
        <taxon>Spermatophyta</taxon>
        <taxon>Magnoliopsida</taxon>
        <taxon>eudicotyledons</taxon>
        <taxon>Gunneridae</taxon>
        <taxon>Pentapetalae</taxon>
        <taxon>asterids</taxon>
        <taxon>campanulids</taxon>
        <taxon>Asterales</taxon>
        <taxon>Asteraceae</taxon>
        <taxon>Asteroideae</taxon>
        <taxon>Anthemideae</taxon>
        <taxon>Artemisiinae</taxon>
        <taxon>Artemisia</taxon>
    </lineage>
</organism>
<feature type="compositionally biased region" description="Low complexity" evidence="10">
    <location>
        <begin position="327"/>
        <end position="336"/>
    </location>
</feature>
<keyword evidence="8" id="KW-0862">Zinc</keyword>
<evidence type="ECO:0000256" key="1">
    <source>
        <dbReference type="ARBA" id="ARBA00000900"/>
    </source>
</evidence>
<dbReference type="OrthoDB" id="8062037at2759"/>
<feature type="region of interest" description="Disordered" evidence="10">
    <location>
        <begin position="398"/>
        <end position="511"/>
    </location>
</feature>
<feature type="region of interest" description="Disordered" evidence="10">
    <location>
        <begin position="321"/>
        <end position="343"/>
    </location>
</feature>
<dbReference type="PANTHER" id="PTHR22937">
    <property type="entry name" value="E3 UBIQUITIN-PROTEIN LIGASE RNF165"/>
    <property type="match status" value="1"/>
</dbReference>
<dbReference type="SUPFAM" id="SSF57850">
    <property type="entry name" value="RING/U-box"/>
    <property type="match status" value="1"/>
</dbReference>
<keyword evidence="6 9" id="KW-0863">Zinc-finger</keyword>
<dbReference type="Pfam" id="PF13639">
    <property type="entry name" value="zf-RING_2"/>
    <property type="match status" value="1"/>
</dbReference>
<dbReference type="EC" id="2.3.2.27" evidence="3"/>
<dbReference type="FunFam" id="3.30.40.10:FF:000309">
    <property type="entry name" value="E3 ubiquitin-protein ligase MBR2"/>
    <property type="match status" value="1"/>
</dbReference>
<evidence type="ECO:0000256" key="4">
    <source>
        <dbReference type="ARBA" id="ARBA00022679"/>
    </source>
</evidence>
<gene>
    <name evidence="12" type="ORF">CTI12_AA046350</name>
</gene>
<evidence type="ECO:0000256" key="6">
    <source>
        <dbReference type="ARBA" id="ARBA00022771"/>
    </source>
</evidence>
<keyword evidence="4" id="KW-0808">Transferase</keyword>
<feature type="compositionally biased region" description="Low complexity" evidence="10">
    <location>
        <begin position="417"/>
        <end position="433"/>
    </location>
</feature>
<evidence type="ECO:0000313" key="12">
    <source>
        <dbReference type="EMBL" id="PWA87155.1"/>
    </source>
</evidence>
<feature type="region of interest" description="Disordered" evidence="10">
    <location>
        <begin position="283"/>
        <end position="304"/>
    </location>
</feature>
<dbReference type="PROSITE" id="PS50089">
    <property type="entry name" value="ZF_RING_2"/>
    <property type="match status" value="1"/>
</dbReference>
<keyword evidence="13" id="KW-1185">Reference proteome</keyword>
<dbReference type="GO" id="GO:0061630">
    <property type="term" value="F:ubiquitin protein ligase activity"/>
    <property type="evidence" value="ECO:0007669"/>
    <property type="project" value="UniProtKB-EC"/>
</dbReference>
<dbReference type="STRING" id="35608.A0A2U1PN20"/>
<feature type="compositionally biased region" description="Polar residues" evidence="10">
    <location>
        <begin position="401"/>
        <end position="416"/>
    </location>
</feature>
<evidence type="ECO:0000313" key="13">
    <source>
        <dbReference type="Proteomes" id="UP000245207"/>
    </source>
</evidence>
<sequence length="676" mass="73911">MPRRRSAFAFDPVPETTVDLNQGSSSNGMDESDDWKILPPMESRLLNTDLSDELNFGCVNVNTNSRNNFRSLSSWDDGESSSRGSIQDRVNNDGLKTEPNWLASGSRDLGLSEKQQVESLTSYPHDSFIGGHGAAGPSSLRSSETNRIPMNVNLNIGYEDSTSDDEDGMGFMDFYKSSETEVGGSSAGNWGMSCKRKTFEGTSAQSLATGTGSSCFPQVEDIARPHGFNGSRSLNISPALVNPVPMNRYEQPSTRIGVGTSVPLVPLVPESLQQFGPRGSVPYNNLASSGNPNRLPNISASQARQSNRQILLNEFLDHTNRGPTVIPPNLSNNSSNPQPPLMPVPTLPRNAPHFLWGNNIGSRTGSSSNSQALPLERGSEANFRSMLRNNMQYHSFVPPSETRNVVQDPTNWSLTTGNASSNGGVASSSSRNGSGSGGSRSFNPVWATPSQQRSSELPPWTLFPSADPESGSHRGQFPPFPGGSSTSEDNHISSGTSSQQHQYPPFSRSGLLMEAPGDDWDAIATDMEGMRRMVSRIRTVYHAMRRGENLRAEDHRLIDPIINGLAELHDRHRDMRLDVDNMSYEELLALEERIGDVNTGLSKEVILKSMKQRQHIAFMAISTQVLEPCCICREEYDTGDNIGSLDCGHEFHTDCITQWLIQKNICPICKMTGLAP</sequence>
<dbReference type="PANTHER" id="PTHR22937:SF216">
    <property type="entry name" value="RING-TYPE E3 UBIQUITIN TRANSFERASE"/>
    <property type="match status" value="1"/>
</dbReference>
<dbReference type="Gene3D" id="3.30.40.10">
    <property type="entry name" value="Zinc/RING finger domain, C3HC4 (zinc finger)"/>
    <property type="match status" value="1"/>
</dbReference>
<dbReference type="GO" id="GO:0008270">
    <property type="term" value="F:zinc ion binding"/>
    <property type="evidence" value="ECO:0007669"/>
    <property type="project" value="UniProtKB-KW"/>
</dbReference>
<evidence type="ECO:0000256" key="3">
    <source>
        <dbReference type="ARBA" id="ARBA00012483"/>
    </source>
</evidence>
<comment type="pathway">
    <text evidence="2">Protein modification; protein ubiquitination.</text>
</comment>
<evidence type="ECO:0000256" key="8">
    <source>
        <dbReference type="ARBA" id="ARBA00022833"/>
    </source>
</evidence>
<dbReference type="Proteomes" id="UP000245207">
    <property type="component" value="Unassembled WGS sequence"/>
</dbReference>
<accession>A0A2U1PN20</accession>
<proteinExistence type="predicted"/>
<evidence type="ECO:0000256" key="2">
    <source>
        <dbReference type="ARBA" id="ARBA00004906"/>
    </source>
</evidence>
<evidence type="ECO:0000256" key="5">
    <source>
        <dbReference type="ARBA" id="ARBA00022723"/>
    </source>
</evidence>
<dbReference type="InterPro" id="IPR013083">
    <property type="entry name" value="Znf_RING/FYVE/PHD"/>
</dbReference>